<dbReference type="PROSITE" id="PS01062">
    <property type="entry name" value="HMG_COA_LYASE"/>
    <property type="match status" value="1"/>
</dbReference>
<dbReference type="AlphaFoldDB" id="A0A1H5RYZ0"/>
<evidence type="ECO:0000256" key="1">
    <source>
        <dbReference type="ARBA" id="ARBA00005143"/>
    </source>
</evidence>
<evidence type="ECO:0000259" key="7">
    <source>
        <dbReference type="PROSITE" id="PS50991"/>
    </source>
</evidence>
<dbReference type="PROSITE" id="PS50991">
    <property type="entry name" value="PYR_CT"/>
    <property type="match status" value="1"/>
</dbReference>
<proteinExistence type="inferred from homology"/>
<feature type="domain" description="Pyruvate carboxyltransferase" evidence="7">
    <location>
        <begin position="16"/>
        <end position="282"/>
    </location>
</feature>
<evidence type="ECO:0000256" key="4">
    <source>
        <dbReference type="ARBA" id="ARBA00022723"/>
    </source>
</evidence>
<accession>A0A1H5RYZ0</accession>
<evidence type="ECO:0000256" key="6">
    <source>
        <dbReference type="ARBA" id="ARBA00049877"/>
    </source>
</evidence>
<dbReference type="CDD" id="cd07938">
    <property type="entry name" value="DRE_TIM_HMGL"/>
    <property type="match status" value="1"/>
</dbReference>
<evidence type="ECO:0000313" key="8">
    <source>
        <dbReference type="EMBL" id="SEF43572.1"/>
    </source>
</evidence>
<keyword evidence="4" id="KW-0479">Metal-binding</keyword>
<dbReference type="GO" id="GO:0046872">
    <property type="term" value="F:metal ion binding"/>
    <property type="evidence" value="ECO:0007669"/>
    <property type="project" value="UniProtKB-KW"/>
</dbReference>
<evidence type="ECO:0000313" key="9">
    <source>
        <dbReference type="Proteomes" id="UP000236721"/>
    </source>
</evidence>
<dbReference type="Proteomes" id="UP000236721">
    <property type="component" value="Unassembled WGS sequence"/>
</dbReference>
<keyword evidence="9" id="KW-1185">Reference proteome</keyword>
<evidence type="ECO:0000256" key="3">
    <source>
        <dbReference type="ARBA" id="ARBA00012910"/>
    </source>
</evidence>
<dbReference type="SUPFAM" id="SSF51569">
    <property type="entry name" value="Aldolase"/>
    <property type="match status" value="1"/>
</dbReference>
<dbReference type="PANTHER" id="PTHR42738">
    <property type="entry name" value="HYDROXYMETHYLGLUTARYL-COA LYASE"/>
    <property type="match status" value="1"/>
</dbReference>
<dbReference type="InterPro" id="IPR043594">
    <property type="entry name" value="HMGL"/>
</dbReference>
<evidence type="ECO:0000256" key="5">
    <source>
        <dbReference type="ARBA" id="ARBA00023239"/>
    </source>
</evidence>
<dbReference type="GO" id="GO:0046951">
    <property type="term" value="P:ketone body biosynthetic process"/>
    <property type="evidence" value="ECO:0007669"/>
    <property type="project" value="TreeGrafter"/>
</dbReference>
<dbReference type="FunFam" id="3.20.20.70:FF:000201">
    <property type="entry name" value="Hydroxymethylglutaryl-CoA lyase"/>
    <property type="match status" value="1"/>
</dbReference>
<dbReference type="InterPro" id="IPR000138">
    <property type="entry name" value="HMG_CoA_lyase_AS"/>
</dbReference>
<dbReference type="EMBL" id="FNVG01000001">
    <property type="protein sequence ID" value="SEF43572.1"/>
    <property type="molecule type" value="Genomic_DNA"/>
</dbReference>
<gene>
    <name evidence="8" type="ORF">SAMN04488244_101182</name>
</gene>
<dbReference type="InterPro" id="IPR013785">
    <property type="entry name" value="Aldolase_TIM"/>
</dbReference>
<dbReference type="UniPathway" id="UPA00896">
    <property type="reaction ID" value="UER00863"/>
</dbReference>
<dbReference type="Pfam" id="PF00682">
    <property type="entry name" value="HMGL-like"/>
    <property type="match status" value="1"/>
</dbReference>
<dbReference type="InterPro" id="IPR000891">
    <property type="entry name" value="PYR_CT"/>
</dbReference>
<comment type="similarity">
    <text evidence="2">Belongs to the HMG-CoA lyase family.</text>
</comment>
<comment type="pathway">
    <text evidence="1">Metabolic intermediate metabolism; (S)-3-hydroxy-3-methylglutaryl-CoA degradation; acetoacetate from (S)-3-hydroxy-3-methylglutaryl-CoA: step 1/1.</text>
</comment>
<dbReference type="GO" id="GO:0004419">
    <property type="term" value="F:hydroxymethylglutaryl-CoA lyase activity"/>
    <property type="evidence" value="ECO:0007669"/>
    <property type="project" value="UniProtKB-EC"/>
</dbReference>
<reference evidence="9" key="1">
    <citation type="submission" date="2016-10" db="EMBL/GenBank/DDBJ databases">
        <authorList>
            <person name="Varghese N."/>
            <person name="Submissions S."/>
        </authorList>
    </citation>
    <scope>NUCLEOTIDE SEQUENCE [LARGE SCALE GENOMIC DNA]</scope>
    <source>
        <strain evidence="9">CGMCC 1.7062</strain>
    </source>
</reference>
<dbReference type="PANTHER" id="PTHR42738:SF7">
    <property type="entry name" value="HYDROXYMETHYLGLUTARYL-COA LYASE"/>
    <property type="match status" value="1"/>
</dbReference>
<evidence type="ECO:0000256" key="2">
    <source>
        <dbReference type="ARBA" id="ARBA00009405"/>
    </source>
</evidence>
<dbReference type="GO" id="GO:0006552">
    <property type="term" value="P:L-leucine catabolic process"/>
    <property type="evidence" value="ECO:0007669"/>
    <property type="project" value="TreeGrafter"/>
</dbReference>
<sequence length="314" mass="32903">MVIDSVAASILLPQKVNIVEVGARDGLQNEASVSLKTKVALINALSISGLRHIEAGAFVSPKRVPQMADSAEVLKQITRHKGVTYSALTPNVQGLEAAISAGASEVAVFASCSESFSQRNIHCSIAESINRFVPVINAANTAGLRVRGYLSCVADCPYDGATSPAQVAAIASELRNLGCYQISLGDTIGTGTPLRIARMLEHVSKGISFDQLAVHFHDTYGQALANIYQALTMGVNTIDSSVAGLGGCPYAAGASGNVATEEVLFLCEGLGIETGVDINAIARAGWQVCQQLNRTPVSKVSQALRNAYLENISK</sequence>
<dbReference type="Gene3D" id="3.20.20.70">
    <property type="entry name" value="Aldolase class I"/>
    <property type="match status" value="1"/>
</dbReference>
<keyword evidence="5 8" id="KW-0456">Lyase</keyword>
<organism evidence="8 9">
    <name type="scientific">Vibrio hangzhouensis</name>
    <dbReference type="NCBI Taxonomy" id="462991"/>
    <lineage>
        <taxon>Bacteria</taxon>
        <taxon>Pseudomonadati</taxon>
        <taxon>Pseudomonadota</taxon>
        <taxon>Gammaproteobacteria</taxon>
        <taxon>Vibrionales</taxon>
        <taxon>Vibrionaceae</taxon>
        <taxon>Vibrio</taxon>
    </lineage>
</organism>
<dbReference type="EC" id="4.1.3.4" evidence="3"/>
<name>A0A1H5RYZ0_9VIBR</name>
<comment type="catalytic activity">
    <reaction evidence="6">
        <text>(3S)-3-hydroxy-3-methylglutaryl-CoA = acetoacetate + acetyl-CoA</text>
        <dbReference type="Rhea" id="RHEA:24404"/>
        <dbReference type="ChEBI" id="CHEBI:13705"/>
        <dbReference type="ChEBI" id="CHEBI:43074"/>
        <dbReference type="ChEBI" id="CHEBI:57288"/>
        <dbReference type="EC" id="4.1.3.4"/>
    </reaction>
</comment>
<protein>
    <recommendedName>
        <fullName evidence="3">hydroxymethylglutaryl-CoA lyase</fullName>
        <ecNumber evidence="3">4.1.3.4</ecNumber>
    </recommendedName>
</protein>
<dbReference type="NCBIfam" id="NF004283">
    <property type="entry name" value="PRK05692.1"/>
    <property type="match status" value="1"/>
</dbReference>